<organism evidence="2 3">
    <name type="scientific">Phenylobacterium hankyongense</name>
    <dbReference type="NCBI Taxonomy" id="1813876"/>
    <lineage>
        <taxon>Bacteria</taxon>
        <taxon>Pseudomonadati</taxon>
        <taxon>Pseudomonadota</taxon>
        <taxon>Alphaproteobacteria</taxon>
        <taxon>Caulobacterales</taxon>
        <taxon>Caulobacteraceae</taxon>
        <taxon>Phenylobacterium</taxon>
    </lineage>
</organism>
<reference evidence="3" key="1">
    <citation type="submission" date="2018-05" db="EMBL/GenBank/DDBJ databases">
        <authorList>
            <person name="Li X."/>
        </authorList>
    </citation>
    <scope>NUCLEOTIDE SEQUENCE [LARGE SCALE GENOMIC DNA]</scope>
    <source>
        <strain evidence="3">HKS-05</strain>
    </source>
</reference>
<dbReference type="AlphaFoldDB" id="A0A328B1K2"/>
<protein>
    <submittedName>
        <fullName evidence="2">Uncharacterized protein</fullName>
    </submittedName>
</protein>
<comment type="caution">
    <text evidence="2">The sequence shown here is derived from an EMBL/GenBank/DDBJ whole genome shotgun (WGS) entry which is preliminary data.</text>
</comment>
<evidence type="ECO:0000313" key="3">
    <source>
        <dbReference type="Proteomes" id="UP000249842"/>
    </source>
</evidence>
<feature type="transmembrane region" description="Helical" evidence="1">
    <location>
        <begin position="102"/>
        <end position="122"/>
    </location>
</feature>
<dbReference type="EMBL" id="QFYP01000001">
    <property type="protein sequence ID" value="RAK61290.1"/>
    <property type="molecule type" value="Genomic_DNA"/>
</dbReference>
<keyword evidence="1" id="KW-0472">Membrane</keyword>
<evidence type="ECO:0000256" key="1">
    <source>
        <dbReference type="SAM" id="Phobius"/>
    </source>
</evidence>
<dbReference type="RefSeq" id="WP_111458582.1">
    <property type="nucleotide sequence ID" value="NZ_QFYP01000001.1"/>
</dbReference>
<proteinExistence type="predicted"/>
<keyword evidence="1" id="KW-0812">Transmembrane</keyword>
<dbReference type="OrthoDB" id="7190454at2"/>
<keyword evidence="1" id="KW-1133">Transmembrane helix</keyword>
<name>A0A328B1K2_9CAUL</name>
<feature type="transmembrane region" description="Helical" evidence="1">
    <location>
        <begin position="43"/>
        <end position="62"/>
    </location>
</feature>
<accession>A0A328B1K2</accession>
<gene>
    <name evidence="2" type="ORF">DJ021_16510</name>
</gene>
<sequence length="125" mass="13741">MAEVEFERRLERFFAEGPELPDADGFAERVERRLDRGWNTRRWLIGAAGVCGGVIGASQLIVSNVYQRVESAESSVRLLSTGLSEMKPRAEWLSSLSAGGGVVWIAVGLAVLMMGFVLTRVIEEI</sequence>
<evidence type="ECO:0000313" key="2">
    <source>
        <dbReference type="EMBL" id="RAK61290.1"/>
    </source>
</evidence>
<keyword evidence="3" id="KW-1185">Reference proteome</keyword>
<dbReference type="Proteomes" id="UP000249842">
    <property type="component" value="Unassembled WGS sequence"/>
</dbReference>